<gene>
    <name evidence="14" type="ORF">DCAF_LOCUS17945</name>
</gene>
<feature type="transmembrane region" description="Helical" evidence="12">
    <location>
        <begin position="160"/>
        <end position="180"/>
    </location>
</feature>
<evidence type="ECO:0000313" key="15">
    <source>
        <dbReference type="Proteomes" id="UP001314170"/>
    </source>
</evidence>
<dbReference type="GO" id="GO:0012505">
    <property type="term" value="C:endomembrane system"/>
    <property type="evidence" value="ECO:0007669"/>
    <property type="project" value="UniProtKB-SubCell"/>
</dbReference>
<accession>A0AAV1S4G5</accession>
<evidence type="ECO:0000256" key="3">
    <source>
        <dbReference type="ARBA" id="ARBA00022692"/>
    </source>
</evidence>
<evidence type="ECO:0000259" key="13">
    <source>
        <dbReference type="PROSITE" id="PS50089"/>
    </source>
</evidence>
<dbReference type="InterPro" id="IPR013083">
    <property type="entry name" value="Znf_RING/FYVE/PHD"/>
</dbReference>
<proteinExistence type="predicted"/>
<dbReference type="PANTHER" id="PTHR22894">
    <property type="entry name" value="RING-TYPE DOMAIN-CONTAINING PROTEIN"/>
    <property type="match status" value="1"/>
</dbReference>
<protein>
    <recommendedName>
        <fullName evidence="2">E3 ubiquitin-protein ligase RNF170</fullName>
    </recommendedName>
    <alternativeName>
        <fullName evidence="10">RING finger protein 170</fullName>
    </alternativeName>
    <alternativeName>
        <fullName evidence="9">RING-type E3 ubiquitin transferase RNF170</fullName>
    </alternativeName>
</protein>
<comment type="caution">
    <text evidence="14">The sequence shown here is derived from an EMBL/GenBank/DDBJ whole genome shotgun (WGS) entry which is preliminary data.</text>
</comment>
<keyword evidence="8 12" id="KW-0472">Membrane</keyword>
<reference evidence="14 15" key="1">
    <citation type="submission" date="2024-01" db="EMBL/GenBank/DDBJ databases">
        <authorList>
            <person name="Waweru B."/>
        </authorList>
    </citation>
    <scope>NUCLEOTIDE SEQUENCE [LARGE SCALE GENOMIC DNA]</scope>
</reference>
<keyword evidence="3 12" id="KW-0812">Transmembrane</keyword>
<evidence type="ECO:0000256" key="2">
    <source>
        <dbReference type="ARBA" id="ARBA00014068"/>
    </source>
</evidence>
<keyword evidence="6" id="KW-0862">Zinc</keyword>
<evidence type="ECO:0000256" key="6">
    <source>
        <dbReference type="ARBA" id="ARBA00022833"/>
    </source>
</evidence>
<keyword evidence="5 11" id="KW-0863">Zinc-finger</keyword>
<dbReference type="PANTHER" id="PTHR22894:SF5">
    <property type="entry name" value="RING-TYPE DOMAIN-CONTAINING PROTEIN"/>
    <property type="match status" value="1"/>
</dbReference>
<evidence type="ECO:0000313" key="14">
    <source>
        <dbReference type="EMBL" id="CAK7344783.1"/>
    </source>
</evidence>
<evidence type="ECO:0000256" key="4">
    <source>
        <dbReference type="ARBA" id="ARBA00022723"/>
    </source>
</evidence>
<feature type="transmembrane region" description="Helical" evidence="12">
    <location>
        <begin position="122"/>
        <end position="140"/>
    </location>
</feature>
<dbReference type="GO" id="GO:0008270">
    <property type="term" value="F:zinc ion binding"/>
    <property type="evidence" value="ECO:0007669"/>
    <property type="project" value="UniProtKB-KW"/>
</dbReference>
<evidence type="ECO:0000256" key="10">
    <source>
        <dbReference type="ARBA" id="ARBA00031107"/>
    </source>
</evidence>
<keyword evidence="4" id="KW-0479">Metal-binding</keyword>
<comment type="subcellular location">
    <subcellularLocation>
        <location evidence="1">Endomembrane system</location>
        <topology evidence="1">Multi-pass membrane protein</topology>
    </subcellularLocation>
</comment>
<dbReference type="CDD" id="cd16539">
    <property type="entry name" value="RING-HC_RNF113A_B"/>
    <property type="match status" value="1"/>
</dbReference>
<organism evidence="14 15">
    <name type="scientific">Dovyalis caffra</name>
    <dbReference type="NCBI Taxonomy" id="77055"/>
    <lineage>
        <taxon>Eukaryota</taxon>
        <taxon>Viridiplantae</taxon>
        <taxon>Streptophyta</taxon>
        <taxon>Embryophyta</taxon>
        <taxon>Tracheophyta</taxon>
        <taxon>Spermatophyta</taxon>
        <taxon>Magnoliopsida</taxon>
        <taxon>eudicotyledons</taxon>
        <taxon>Gunneridae</taxon>
        <taxon>Pentapetalae</taxon>
        <taxon>rosids</taxon>
        <taxon>fabids</taxon>
        <taxon>Malpighiales</taxon>
        <taxon>Salicaceae</taxon>
        <taxon>Flacourtieae</taxon>
        <taxon>Dovyalis</taxon>
    </lineage>
</organism>
<dbReference type="SUPFAM" id="SSF57850">
    <property type="entry name" value="RING/U-box"/>
    <property type="match status" value="1"/>
</dbReference>
<dbReference type="AlphaFoldDB" id="A0AAV1S4G5"/>
<dbReference type="InterPro" id="IPR010652">
    <property type="entry name" value="DUF1232"/>
</dbReference>
<evidence type="ECO:0000256" key="12">
    <source>
        <dbReference type="SAM" id="Phobius"/>
    </source>
</evidence>
<dbReference type="Gene3D" id="3.30.40.10">
    <property type="entry name" value="Zinc/RING finger domain, C3HC4 (zinc finger)"/>
    <property type="match status" value="1"/>
</dbReference>
<name>A0AAV1S4G5_9ROSI</name>
<dbReference type="InterPro" id="IPR017907">
    <property type="entry name" value="Znf_RING_CS"/>
</dbReference>
<feature type="domain" description="RING-type" evidence="13">
    <location>
        <begin position="10"/>
        <end position="53"/>
    </location>
</feature>
<evidence type="ECO:0000256" key="1">
    <source>
        <dbReference type="ARBA" id="ARBA00004127"/>
    </source>
</evidence>
<evidence type="ECO:0000256" key="7">
    <source>
        <dbReference type="ARBA" id="ARBA00022989"/>
    </source>
</evidence>
<dbReference type="InterPro" id="IPR038896">
    <property type="entry name" value="RNF170"/>
</dbReference>
<keyword evidence="7 12" id="KW-1133">Transmembrane helix</keyword>
<dbReference type="InterPro" id="IPR001841">
    <property type="entry name" value="Znf_RING"/>
</dbReference>
<evidence type="ECO:0000256" key="5">
    <source>
        <dbReference type="ARBA" id="ARBA00022771"/>
    </source>
</evidence>
<dbReference type="Proteomes" id="UP001314170">
    <property type="component" value="Unassembled WGS sequence"/>
</dbReference>
<dbReference type="GO" id="GO:0061630">
    <property type="term" value="F:ubiquitin protein ligase activity"/>
    <property type="evidence" value="ECO:0007669"/>
    <property type="project" value="InterPro"/>
</dbReference>
<dbReference type="PROSITE" id="PS50089">
    <property type="entry name" value="ZF_RING_2"/>
    <property type="match status" value="1"/>
</dbReference>
<evidence type="ECO:0000256" key="9">
    <source>
        <dbReference type="ARBA" id="ARBA00030110"/>
    </source>
</evidence>
<dbReference type="Pfam" id="PF06803">
    <property type="entry name" value="DUF1232"/>
    <property type="match status" value="1"/>
</dbReference>
<dbReference type="PROSITE" id="PS00518">
    <property type="entry name" value="ZF_RING_1"/>
    <property type="match status" value="1"/>
</dbReference>
<evidence type="ECO:0000256" key="8">
    <source>
        <dbReference type="ARBA" id="ARBA00023136"/>
    </source>
</evidence>
<sequence length="249" mass="28021">MDGPPVNDCCSICHGHFNIACQANCSHWFCGDCIMLVWHHGSVLQPCKCPLCRREITLLVPSEASLRERNDPDIAEVLGKIERYNHLFGGNTSGLIQRMQDLPFLLRRLLREIMDPQRSLPLVIRARVYIAMVLSAIYIISPVDIIPEGILGIVGLLDDLLIALICFLHVAAIYRSVLYFRHGEITSICMYKSFTTYKIRGVVIVIDEIVKIAGQPLRRKGEANDGQCLETFSRLNNVSAGLDADRNDW</sequence>
<dbReference type="EMBL" id="CAWUPB010001165">
    <property type="protein sequence ID" value="CAK7344783.1"/>
    <property type="molecule type" value="Genomic_DNA"/>
</dbReference>
<keyword evidence="15" id="KW-1185">Reference proteome</keyword>
<evidence type="ECO:0000256" key="11">
    <source>
        <dbReference type="PROSITE-ProRule" id="PRU00175"/>
    </source>
</evidence>